<dbReference type="EMBL" id="UOYO01000013">
    <property type="protein sequence ID" value="VAY86484.1"/>
    <property type="molecule type" value="Genomic_DNA"/>
</dbReference>
<protein>
    <submittedName>
        <fullName evidence="1">Uncharacterized protein</fullName>
    </submittedName>
</protein>
<reference evidence="1" key="1">
    <citation type="submission" date="2018-10" db="EMBL/GenBank/DDBJ databases">
        <authorList>
            <person name="Aoki K."/>
        </authorList>
    </citation>
    <scope>NUCLEOTIDE SEQUENCE</scope>
</reference>
<dbReference type="AlphaFoldDB" id="A0A3B1E6T4"/>
<accession>A0A3B1E6T4</accession>
<organism evidence="1">
    <name type="scientific">hydrothermal vent metagenome</name>
    <dbReference type="NCBI Taxonomy" id="652676"/>
    <lineage>
        <taxon>unclassified sequences</taxon>
        <taxon>metagenomes</taxon>
        <taxon>ecological metagenomes</taxon>
    </lineage>
</organism>
<evidence type="ECO:0000313" key="1">
    <source>
        <dbReference type="EMBL" id="VAY86484.1"/>
    </source>
</evidence>
<gene>
    <name evidence="1" type="ORF">MNB_ARC-1_164</name>
</gene>
<sequence>MYSTINKLTRADSNYQYHLKAFEYFQPSQAPPRADFNY</sequence>
<proteinExistence type="predicted"/>
<name>A0A3B1E6T4_9ZZZZ</name>